<evidence type="ECO:0000256" key="2">
    <source>
        <dbReference type="HAMAP-Rule" id="MF_00612"/>
    </source>
</evidence>
<dbReference type="InterPro" id="IPR004027">
    <property type="entry name" value="SEC_C_motif"/>
</dbReference>
<name>A0A9X3SS03_9ACTN</name>
<dbReference type="SUPFAM" id="SSF103642">
    <property type="entry name" value="Sec-C motif"/>
    <property type="match status" value="1"/>
</dbReference>
<dbReference type="InterPro" id="IPR032710">
    <property type="entry name" value="NTF2-like_dom_sf"/>
</dbReference>
<evidence type="ECO:0000256" key="1">
    <source>
        <dbReference type="ARBA" id="ARBA00010839"/>
    </source>
</evidence>
<evidence type="ECO:0000313" key="5">
    <source>
        <dbReference type="Proteomes" id="UP001146067"/>
    </source>
</evidence>
<protein>
    <recommendedName>
        <fullName evidence="2">UPF0225 protein O1R50_04675</fullName>
    </recommendedName>
</protein>
<comment type="caution">
    <text evidence="4">The sequence shown here is derived from an EMBL/GenBank/DDBJ whole genome shotgun (WGS) entry which is preliminary data.</text>
</comment>
<sequence length="134" mass="14487">MPRRNRQPRPCPCGSGAAYTACCGPLHAGTAKAATAEALMRSRYSAFALGDAAYLLRTWHPSTRPERLDLAADDRRFTGLEILEATGGSPLHTQGTVRFRAHYTDAEGPGSQTENSAFEHIGGDWTYVDAISFS</sequence>
<feature type="domain" description="YchJ-like middle NTF2-like" evidence="3">
    <location>
        <begin position="35"/>
        <end position="130"/>
    </location>
</feature>
<comment type="similarity">
    <text evidence="1 2">Belongs to the UPF0225 family.</text>
</comment>
<proteinExistence type="inferred from homology"/>
<evidence type="ECO:0000259" key="3">
    <source>
        <dbReference type="Pfam" id="PF17775"/>
    </source>
</evidence>
<dbReference type="EMBL" id="JAPZVP010000003">
    <property type="protein sequence ID" value="MDA1358903.1"/>
    <property type="molecule type" value="Genomic_DNA"/>
</dbReference>
<dbReference type="AlphaFoldDB" id="A0A9X3SS03"/>
<dbReference type="SUPFAM" id="SSF54427">
    <property type="entry name" value="NTF2-like"/>
    <property type="match status" value="1"/>
</dbReference>
<dbReference type="Pfam" id="PF17775">
    <property type="entry name" value="YchJ_M-like"/>
    <property type="match status" value="1"/>
</dbReference>
<gene>
    <name evidence="4" type="ORF">O1R50_04675</name>
</gene>
<dbReference type="Pfam" id="PF02810">
    <property type="entry name" value="SEC-C"/>
    <property type="match status" value="1"/>
</dbReference>
<keyword evidence="5" id="KW-1185">Reference proteome</keyword>
<organism evidence="4 5">
    <name type="scientific">Glycomyces luteolus</name>
    <dbReference type="NCBI Taxonomy" id="2670330"/>
    <lineage>
        <taxon>Bacteria</taxon>
        <taxon>Bacillati</taxon>
        <taxon>Actinomycetota</taxon>
        <taxon>Actinomycetes</taxon>
        <taxon>Glycomycetales</taxon>
        <taxon>Glycomycetaceae</taxon>
        <taxon>Glycomyces</taxon>
    </lineage>
</organism>
<dbReference type="Gene3D" id="3.10.450.50">
    <property type="match status" value="1"/>
</dbReference>
<dbReference type="RefSeq" id="WP_270108721.1">
    <property type="nucleotide sequence ID" value="NZ_JAPZVP010000003.1"/>
</dbReference>
<reference evidence="4" key="1">
    <citation type="submission" date="2022-12" db="EMBL/GenBank/DDBJ databases">
        <title>Gycomyces niveus sp.nov.,a novel actinomycete isolated from soil in Shouguan.</title>
        <authorList>
            <person name="Yang X."/>
        </authorList>
    </citation>
    <scope>NUCLEOTIDE SEQUENCE</scope>
    <source>
        <strain evidence="4">NEAU-A15</strain>
    </source>
</reference>
<evidence type="ECO:0000313" key="4">
    <source>
        <dbReference type="EMBL" id="MDA1358903.1"/>
    </source>
</evidence>
<dbReference type="HAMAP" id="MF_00612">
    <property type="entry name" value="UPF0225"/>
    <property type="match status" value="1"/>
</dbReference>
<dbReference type="PANTHER" id="PTHR33747">
    <property type="entry name" value="UPF0225 PROTEIN SCO1677"/>
    <property type="match status" value="1"/>
</dbReference>
<accession>A0A9X3SS03</accession>
<dbReference type="PANTHER" id="PTHR33747:SF1">
    <property type="entry name" value="ADENYLATE CYCLASE-ASSOCIATED CAP C-TERMINAL DOMAIN-CONTAINING PROTEIN"/>
    <property type="match status" value="1"/>
</dbReference>
<dbReference type="InterPro" id="IPR048469">
    <property type="entry name" value="YchJ-like_M"/>
</dbReference>
<dbReference type="InterPro" id="IPR023006">
    <property type="entry name" value="YchJ-like"/>
</dbReference>
<dbReference type="Proteomes" id="UP001146067">
    <property type="component" value="Unassembled WGS sequence"/>
</dbReference>